<evidence type="ECO:0000313" key="10">
    <source>
        <dbReference type="Proteomes" id="UP000219993"/>
    </source>
</evidence>
<dbReference type="PANTHER" id="PTHR32347:SF29">
    <property type="entry name" value="UPF0194 MEMBRANE PROTEIN YBHG"/>
    <property type="match status" value="1"/>
</dbReference>
<organism evidence="9 10">
    <name type="scientific">Halomonas beimenensis</name>
    <dbReference type="NCBI Taxonomy" id="475662"/>
    <lineage>
        <taxon>Bacteria</taxon>
        <taxon>Pseudomonadati</taxon>
        <taxon>Pseudomonadota</taxon>
        <taxon>Gammaproteobacteria</taxon>
        <taxon>Oceanospirillales</taxon>
        <taxon>Halomonadaceae</taxon>
        <taxon>Halomonas</taxon>
    </lineage>
</organism>
<gene>
    <name evidence="9" type="ORF">BEI_2364</name>
</gene>
<dbReference type="SUPFAM" id="SSF111369">
    <property type="entry name" value="HlyD-like secretion proteins"/>
    <property type="match status" value="2"/>
</dbReference>
<dbReference type="KEGG" id="hbe:BEI_2364"/>
<keyword evidence="4" id="KW-0574">Periplasm</keyword>
<evidence type="ECO:0000256" key="5">
    <source>
        <dbReference type="ARBA" id="ARBA00023054"/>
    </source>
</evidence>
<sequence>MQISKRTIVAASVLLVLAGVAGLGWIYSGDPRENSDRLELLGNVDVRQVNLAFEVAGRVATVTQEEGDTVATGQTVASLETADFEDEVRLARSRLERQAAVLAALEAGTRPAEIDQARARVMQHEAALRLAQATLRRQQELAARNLASHQVHDEAKARLDEARAQLRAAEKALALAEAGPRREDIEQARAQLNADRAALNLAQRRLADATLIAPNGGIILTRVREPGTVVAPGDTIYTLSLTSPVWIRTYVDEPELGRIYPGMPAEIHTDSGGIYRGQVGFISPRAEFTPKTVETRELRTSLVYRLRVIVENPDNGLRQGMPVTVVLQPNQGDES</sequence>
<evidence type="ECO:0000256" key="1">
    <source>
        <dbReference type="ARBA" id="ARBA00004418"/>
    </source>
</evidence>
<evidence type="ECO:0000256" key="4">
    <source>
        <dbReference type="ARBA" id="ARBA00022764"/>
    </source>
</evidence>
<evidence type="ECO:0000259" key="7">
    <source>
        <dbReference type="Pfam" id="PF25881"/>
    </source>
</evidence>
<dbReference type="EMBL" id="CP021435">
    <property type="protein sequence ID" value="ATJ83351.1"/>
    <property type="molecule type" value="Genomic_DNA"/>
</dbReference>
<evidence type="ECO:0000256" key="2">
    <source>
        <dbReference type="ARBA" id="ARBA00010602"/>
    </source>
</evidence>
<dbReference type="InterPro" id="IPR050465">
    <property type="entry name" value="UPF0194_transport"/>
</dbReference>
<dbReference type="InterPro" id="IPR058792">
    <property type="entry name" value="Beta-barrel_RND_2"/>
</dbReference>
<keyword evidence="3" id="KW-0732">Signal</keyword>
<feature type="domain" description="CusB-like beta-barrel" evidence="8">
    <location>
        <begin position="244"/>
        <end position="329"/>
    </location>
</feature>
<protein>
    <submittedName>
        <fullName evidence="9">Putative membrane fusion protein (MFP) component of efflux pump, membrane anchor protein YbhG</fullName>
    </submittedName>
</protein>
<evidence type="ECO:0000259" key="8">
    <source>
        <dbReference type="Pfam" id="PF25954"/>
    </source>
</evidence>
<dbReference type="GO" id="GO:0042597">
    <property type="term" value="C:periplasmic space"/>
    <property type="evidence" value="ECO:0007669"/>
    <property type="project" value="UniProtKB-SubCell"/>
</dbReference>
<dbReference type="InterPro" id="IPR059052">
    <property type="entry name" value="HH_YbhG-like"/>
</dbReference>
<name>A0A291P915_9GAMM</name>
<dbReference type="RefSeq" id="WP_227644461.1">
    <property type="nucleotide sequence ID" value="NZ_BAAADT010000004.1"/>
</dbReference>
<accession>A0A291P915</accession>
<dbReference type="Gene3D" id="2.40.30.170">
    <property type="match status" value="1"/>
</dbReference>
<dbReference type="AlphaFoldDB" id="A0A291P915"/>
<dbReference type="Proteomes" id="UP000219993">
    <property type="component" value="Chromosome"/>
</dbReference>
<evidence type="ECO:0000256" key="3">
    <source>
        <dbReference type="ARBA" id="ARBA00022729"/>
    </source>
</evidence>
<proteinExistence type="inferred from homology"/>
<dbReference type="Gene3D" id="1.10.287.470">
    <property type="entry name" value="Helix hairpin bin"/>
    <property type="match status" value="1"/>
</dbReference>
<evidence type="ECO:0000256" key="6">
    <source>
        <dbReference type="SAM" id="Coils"/>
    </source>
</evidence>
<dbReference type="Pfam" id="PF25954">
    <property type="entry name" value="Beta-barrel_RND_2"/>
    <property type="match status" value="1"/>
</dbReference>
<feature type="domain" description="YbhG-like alpha-helical hairpin" evidence="7">
    <location>
        <begin position="81"/>
        <end position="206"/>
    </location>
</feature>
<keyword evidence="10" id="KW-1185">Reference proteome</keyword>
<reference evidence="9 10" key="1">
    <citation type="journal article" date="2017" name="Sci. Rep.">
        <title>Revealing the Saline Adaptation Strategies of the Halophilic Bacterium Halomonas beimenensis through High-throughput Omics and Transposon Mutagenesis Approaches.</title>
        <authorList>
            <person name="Chen Y.H."/>
            <person name="Lin S.S."/>
            <person name="Shyu Y.T."/>
        </authorList>
    </citation>
    <scope>NUCLEOTIDE SEQUENCE [LARGE SCALE GENOMIC DNA]</scope>
    <source>
        <strain evidence="9 10">NTU-111</strain>
    </source>
</reference>
<evidence type="ECO:0000313" key="9">
    <source>
        <dbReference type="EMBL" id="ATJ83351.1"/>
    </source>
</evidence>
<keyword evidence="5 6" id="KW-0175">Coiled coil</keyword>
<dbReference type="PANTHER" id="PTHR32347">
    <property type="entry name" value="EFFLUX SYSTEM COMPONENT YKNX-RELATED"/>
    <property type="match status" value="1"/>
</dbReference>
<feature type="coiled-coil region" evidence="6">
    <location>
        <begin position="114"/>
        <end position="205"/>
    </location>
</feature>
<comment type="subcellular location">
    <subcellularLocation>
        <location evidence="1">Periplasm</location>
    </subcellularLocation>
</comment>
<dbReference type="Pfam" id="PF25881">
    <property type="entry name" value="HH_YBHG"/>
    <property type="match status" value="1"/>
</dbReference>
<dbReference type="Gene3D" id="2.40.50.100">
    <property type="match status" value="1"/>
</dbReference>
<comment type="similarity">
    <text evidence="2">Belongs to the UPF0194 family.</text>
</comment>